<dbReference type="InterPro" id="IPR020904">
    <property type="entry name" value="Sc_DH/Rdtase_CS"/>
</dbReference>
<dbReference type="SUPFAM" id="SSF51735">
    <property type="entry name" value="NAD(P)-binding Rossmann-fold domains"/>
    <property type="match status" value="1"/>
</dbReference>
<dbReference type="CDD" id="cd05233">
    <property type="entry name" value="SDR_c"/>
    <property type="match status" value="1"/>
</dbReference>
<evidence type="ECO:0000313" key="4">
    <source>
        <dbReference type="Proteomes" id="UP000259465"/>
    </source>
</evidence>
<evidence type="ECO:0000313" key="3">
    <source>
        <dbReference type="EMBL" id="AXT47417.1"/>
    </source>
</evidence>
<reference evidence="3 4" key="1">
    <citation type="submission" date="2018-08" db="EMBL/GenBank/DDBJ databases">
        <title>Complete genome sequence of JP2-74.</title>
        <authorList>
            <person name="Wu L."/>
        </authorList>
    </citation>
    <scope>NUCLEOTIDE SEQUENCE [LARGE SCALE GENOMIC DNA]</scope>
    <source>
        <strain evidence="3 4">JP2-74</strain>
    </source>
</reference>
<dbReference type="PANTHER" id="PTHR42760">
    <property type="entry name" value="SHORT-CHAIN DEHYDROGENASES/REDUCTASES FAMILY MEMBER"/>
    <property type="match status" value="1"/>
</dbReference>
<evidence type="ECO:0000256" key="2">
    <source>
        <dbReference type="ARBA" id="ARBA00023002"/>
    </source>
</evidence>
<dbReference type="PRINTS" id="PR00080">
    <property type="entry name" value="SDRFAMILY"/>
</dbReference>
<dbReference type="PANTHER" id="PTHR42760:SF115">
    <property type="entry name" value="3-OXOACYL-[ACYL-CARRIER-PROTEIN] REDUCTASE FABG"/>
    <property type="match status" value="1"/>
</dbReference>
<dbReference type="RefSeq" id="WP_118268096.1">
    <property type="nucleotide sequence ID" value="NZ_CP031968.1"/>
</dbReference>
<dbReference type="NCBIfam" id="NF005309">
    <property type="entry name" value="PRK06841.1"/>
    <property type="match status" value="1"/>
</dbReference>
<dbReference type="InterPro" id="IPR002347">
    <property type="entry name" value="SDR_fam"/>
</dbReference>
<dbReference type="InterPro" id="IPR036291">
    <property type="entry name" value="NAD(P)-bd_dom_sf"/>
</dbReference>
<sequence length="259" mass="26804">MEGSANRAWDAGFKLDGKVALVTGAAAGIGLAIAERLAELGAAVALADISSGVKERLPQLAGGPRRHLAIVADLGVSGNAEQVVRQTHGWGKRLDILINNAGIALLDHADDVSEAAWDATMTLNLKAPFLLAQAAGRLMRQQGGGRIVNIASQASVVALERHSAYCASKAGLVALTRVLAAEWAAHGITVNAISPTVVATELGRQAWAGAVGEDMRLRIPLGRFVRPDEVAALAAYLASEHAAMITGENLLIDGGYTAL</sequence>
<dbReference type="PROSITE" id="PS00061">
    <property type="entry name" value="ADH_SHORT"/>
    <property type="match status" value="1"/>
</dbReference>
<dbReference type="AlphaFoldDB" id="A0AAD0RRQ1"/>
<keyword evidence="2" id="KW-0560">Oxidoreductase</keyword>
<dbReference type="KEGG" id="crz:D1345_15020"/>
<name>A0AAD0RRQ1_9NEIS</name>
<keyword evidence="4" id="KW-1185">Reference proteome</keyword>
<dbReference type="Proteomes" id="UP000259465">
    <property type="component" value="Chromosome"/>
</dbReference>
<comment type="similarity">
    <text evidence="1">Belongs to the short-chain dehydrogenases/reductases (SDR) family.</text>
</comment>
<dbReference type="EMBL" id="CP031968">
    <property type="protein sequence ID" value="AXT47417.1"/>
    <property type="molecule type" value="Genomic_DNA"/>
</dbReference>
<dbReference type="GO" id="GO:0016616">
    <property type="term" value="F:oxidoreductase activity, acting on the CH-OH group of donors, NAD or NADP as acceptor"/>
    <property type="evidence" value="ECO:0007669"/>
    <property type="project" value="TreeGrafter"/>
</dbReference>
<protein>
    <submittedName>
        <fullName evidence="3">D-threitol dehydrogenase</fullName>
    </submittedName>
</protein>
<dbReference type="PRINTS" id="PR00081">
    <property type="entry name" value="GDHRDH"/>
</dbReference>
<evidence type="ECO:0000256" key="1">
    <source>
        <dbReference type="ARBA" id="ARBA00006484"/>
    </source>
</evidence>
<proteinExistence type="inferred from homology"/>
<dbReference type="Pfam" id="PF13561">
    <property type="entry name" value="adh_short_C2"/>
    <property type="match status" value="1"/>
</dbReference>
<gene>
    <name evidence="3" type="ORF">D1345_15020</name>
</gene>
<dbReference type="FunFam" id="3.40.50.720:FF:000084">
    <property type="entry name" value="Short-chain dehydrogenase reductase"/>
    <property type="match status" value="1"/>
</dbReference>
<dbReference type="Gene3D" id="3.40.50.720">
    <property type="entry name" value="NAD(P)-binding Rossmann-like Domain"/>
    <property type="match status" value="1"/>
</dbReference>
<organism evidence="3 4">
    <name type="scientific">Chromobacterium rhizoryzae</name>
    <dbReference type="NCBI Taxonomy" id="1778675"/>
    <lineage>
        <taxon>Bacteria</taxon>
        <taxon>Pseudomonadati</taxon>
        <taxon>Pseudomonadota</taxon>
        <taxon>Betaproteobacteria</taxon>
        <taxon>Neisseriales</taxon>
        <taxon>Chromobacteriaceae</taxon>
        <taxon>Chromobacterium</taxon>
    </lineage>
</organism>
<accession>A0AAD0RRQ1</accession>